<dbReference type="GO" id="GO:0004129">
    <property type="term" value="F:cytochrome-c oxidase activity"/>
    <property type="evidence" value="ECO:0007669"/>
    <property type="project" value="InterPro"/>
</dbReference>
<evidence type="ECO:0000256" key="1">
    <source>
        <dbReference type="ARBA" id="ARBA00004651"/>
    </source>
</evidence>
<comment type="subcellular location">
    <subcellularLocation>
        <location evidence="1">Cell membrane</location>
        <topology evidence="1">Multi-pass membrane protein</topology>
    </subcellularLocation>
</comment>
<protein>
    <submittedName>
        <fullName evidence="12">Cytochrome o ubiquinol oxidase subunit 2</fullName>
        <ecNumber evidence="12">1.10.3.-</ecNumber>
    </submittedName>
</protein>
<evidence type="ECO:0000256" key="6">
    <source>
        <dbReference type="ARBA" id="ARBA00022982"/>
    </source>
</evidence>
<dbReference type="PANTHER" id="PTHR22888">
    <property type="entry name" value="CYTOCHROME C OXIDASE, SUBUNIT II"/>
    <property type="match status" value="1"/>
</dbReference>
<dbReference type="CDD" id="cd04212">
    <property type="entry name" value="CuRO_UO_II"/>
    <property type="match status" value="1"/>
</dbReference>
<comment type="caution">
    <text evidence="12">The sequence shown here is derived from an EMBL/GenBank/DDBJ whole genome shotgun (WGS) entry which is preliminary data.</text>
</comment>
<dbReference type="AlphaFoldDB" id="A0A7W6BVV6"/>
<feature type="domain" description="Cytochrome oxidase subunit II copper A binding" evidence="11">
    <location>
        <begin position="132"/>
        <end position="244"/>
    </location>
</feature>
<accession>A0A7W6BVV6</accession>
<evidence type="ECO:0000256" key="8">
    <source>
        <dbReference type="ARBA" id="ARBA00023136"/>
    </source>
</evidence>
<dbReference type="Gene3D" id="1.10.287.90">
    <property type="match status" value="1"/>
</dbReference>
<feature type="transmembrane region" description="Helical" evidence="10">
    <location>
        <begin position="98"/>
        <end position="116"/>
    </location>
</feature>
<dbReference type="GO" id="GO:0005507">
    <property type="term" value="F:copper ion binding"/>
    <property type="evidence" value="ECO:0007669"/>
    <property type="project" value="InterPro"/>
</dbReference>
<dbReference type="Pfam" id="PF00116">
    <property type="entry name" value="COX2"/>
    <property type="match status" value="1"/>
</dbReference>
<reference evidence="12 13" key="1">
    <citation type="submission" date="2020-08" db="EMBL/GenBank/DDBJ databases">
        <title>Genomic Encyclopedia of Type Strains, Phase IV (KMG-IV): sequencing the most valuable type-strain genomes for metagenomic binning, comparative biology and taxonomic classification.</title>
        <authorList>
            <person name="Goeker M."/>
        </authorList>
    </citation>
    <scope>NUCLEOTIDE SEQUENCE [LARGE SCALE GENOMIC DNA]</scope>
    <source>
        <strain evidence="12 13">DSM 25024</strain>
    </source>
</reference>
<dbReference type="EC" id="1.10.3.-" evidence="12"/>
<feature type="transmembrane region" description="Helical" evidence="10">
    <location>
        <begin position="55"/>
        <end position="77"/>
    </location>
</feature>
<dbReference type="Gene3D" id="2.60.40.420">
    <property type="entry name" value="Cupredoxins - blue copper proteins"/>
    <property type="match status" value="1"/>
</dbReference>
<evidence type="ECO:0000256" key="2">
    <source>
        <dbReference type="ARBA" id="ARBA00007866"/>
    </source>
</evidence>
<dbReference type="SUPFAM" id="SSF49503">
    <property type="entry name" value="Cupredoxins"/>
    <property type="match status" value="1"/>
</dbReference>
<dbReference type="OrthoDB" id="9783445at2"/>
<evidence type="ECO:0000256" key="4">
    <source>
        <dbReference type="ARBA" id="ARBA00022475"/>
    </source>
</evidence>
<keyword evidence="7 10" id="KW-1133">Transmembrane helix</keyword>
<dbReference type="RefSeq" id="WP_090964214.1">
    <property type="nucleotide sequence ID" value="NZ_FOOA01000012.1"/>
</dbReference>
<keyword evidence="3" id="KW-0813">Transport</keyword>
<proteinExistence type="inferred from homology"/>
<dbReference type="EMBL" id="JACIDO010000008">
    <property type="protein sequence ID" value="MBB3937280.1"/>
    <property type="molecule type" value="Genomic_DNA"/>
</dbReference>
<gene>
    <name evidence="12" type="ORF">GGR05_003446</name>
</gene>
<dbReference type="GO" id="GO:0042773">
    <property type="term" value="P:ATP synthesis coupled electron transport"/>
    <property type="evidence" value="ECO:0007669"/>
    <property type="project" value="TreeGrafter"/>
</dbReference>
<dbReference type="InterPro" id="IPR034227">
    <property type="entry name" value="CuRO_UO_II"/>
</dbReference>
<dbReference type="InterPro" id="IPR036257">
    <property type="entry name" value="Cyt_c_oxidase_su2_TM_sf"/>
</dbReference>
<organism evidence="12 13">
    <name type="scientific">Aureimonas phyllosphaerae</name>
    <dbReference type="NCBI Taxonomy" id="1166078"/>
    <lineage>
        <taxon>Bacteria</taxon>
        <taxon>Pseudomonadati</taxon>
        <taxon>Pseudomonadota</taxon>
        <taxon>Alphaproteobacteria</taxon>
        <taxon>Hyphomicrobiales</taxon>
        <taxon>Aurantimonadaceae</taxon>
        <taxon>Aureimonas</taxon>
    </lineage>
</organism>
<evidence type="ECO:0000256" key="7">
    <source>
        <dbReference type="ARBA" id="ARBA00022989"/>
    </source>
</evidence>
<evidence type="ECO:0000256" key="10">
    <source>
        <dbReference type="SAM" id="Phobius"/>
    </source>
</evidence>
<evidence type="ECO:0000256" key="9">
    <source>
        <dbReference type="SAM" id="MobiDB-lite"/>
    </source>
</evidence>
<dbReference type="SUPFAM" id="SSF81464">
    <property type="entry name" value="Cytochrome c oxidase subunit II-like, transmembrane region"/>
    <property type="match status" value="1"/>
</dbReference>
<keyword evidence="4" id="KW-1003">Cell membrane</keyword>
<dbReference type="GO" id="GO:0005886">
    <property type="term" value="C:plasma membrane"/>
    <property type="evidence" value="ECO:0007669"/>
    <property type="project" value="UniProtKB-SubCell"/>
</dbReference>
<feature type="transmembrane region" description="Helical" evidence="10">
    <location>
        <begin position="16"/>
        <end position="35"/>
    </location>
</feature>
<evidence type="ECO:0000256" key="3">
    <source>
        <dbReference type="ARBA" id="ARBA00022448"/>
    </source>
</evidence>
<dbReference type="PROSITE" id="PS50857">
    <property type="entry name" value="COX2_CUA"/>
    <property type="match status" value="1"/>
</dbReference>
<name>A0A7W6BVV6_9HYPH</name>
<dbReference type="GO" id="GO:0016491">
    <property type="term" value="F:oxidoreductase activity"/>
    <property type="evidence" value="ECO:0007669"/>
    <property type="project" value="UniProtKB-KW"/>
</dbReference>
<keyword evidence="5 10" id="KW-0812">Transmembrane</keyword>
<evidence type="ECO:0000256" key="5">
    <source>
        <dbReference type="ARBA" id="ARBA00022692"/>
    </source>
</evidence>
<dbReference type="Proteomes" id="UP000531216">
    <property type="component" value="Unassembled WGS sequence"/>
</dbReference>
<keyword evidence="12" id="KW-0560">Oxidoreductase</keyword>
<comment type="similarity">
    <text evidence="2">Belongs to the cytochrome c oxidase subunit 2 family.</text>
</comment>
<dbReference type="InterPro" id="IPR002429">
    <property type="entry name" value="CcO_II-like_C"/>
</dbReference>
<dbReference type="InterPro" id="IPR045187">
    <property type="entry name" value="CcO_II"/>
</dbReference>
<dbReference type="InterPro" id="IPR008972">
    <property type="entry name" value="Cupredoxin"/>
</dbReference>
<evidence type="ECO:0000313" key="13">
    <source>
        <dbReference type="Proteomes" id="UP000531216"/>
    </source>
</evidence>
<keyword evidence="6" id="KW-0249">Electron transport</keyword>
<sequence>MPTSSPQTARSVRHSAARLAAFIPLALLAGCGSGISFLDPHGPVAATQRELFFEIIGWMMIVVIPAITLVPFVAWRFRRTARNAVYRPTWQFSWPLEILVWGVPIVLVCILATLIAGKARSLDPYAAIPSDKPPLEVEVIGLDYKWLFVYSEENVASVGVLALPVDRPVRFRLTSDTVMQSFMIPALGSQIYAMAGMVTELNLLADRPGVLLGQNTQFNGFGFQNQKFDVLAMPEADFDRWITNAGRVGRPLDEGAYAIVSQKGKLADLRSRFDFDPAMGLIFSSVVSNLFTTVVARYRPDAAHRHERAEAENHPSEGHAHADH</sequence>
<evidence type="ECO:0000259" key="11">
    <source>
        <dbReference type="PROSITE" id="PS50857"/>
    </source>
</evidence>
<dbReference type="PANTHER" id="PTHR22888:SF18">
    <property type="entry name" value="CYTOCHROME BO(3) UBIQUINOL OXIDASE SUBUNIT 2"/>
    <property type="match status" value="1"/>
</dbReference>
<keyword evidence="13" id="KW-1185">Reference proteome</keyword>
<evidence type="ECO:0000313" key="12">
    <source>
        <dbReference type="EMBL" id="MBB3937280.1"/>
    </source>
</evidence>
<feature type="region of interest" description="Disordered" evidence="9">
    <location>
        <begin position="304"/>
        <end position="324"/>
    </location>
</feature>
<keyword evidence="8 10" id="KW-0472">Membrane</keyword>